<keyword evidence="2" id="KW-1185">Reference proteome</keyword>
<dbReference type="Proteomes" id="UP001516400">
    <property type="component" value="Unassembled WGS sequence"/>
</dbReference>
<gene>
    <name evidence="1" type="ORF">HHI36_007887</name>
</gene>
<organism evidence="1 2">
    <name type="scientific">Cryptolaemus montrouzieri</name>
    <dbReference type="NCBI Taxonomy" id="559131"/>
    <lineage>
        <taxon>Eukaryota</taxon>
        <taxon>Metazoa</taxon>
        <taxon>Ecdysozoa</taxon>
        <taxon>Arthropoda</taxon>
        <taxon>Hexapoda</taxon>
        <taxon>Insecta</taxon>
        <taxon>Pterygota</taxon>
        <taxon>Neoptera</taxon>
        <taxon>Endopterygota</taxon>
        <taxon>Coleoptera</taxon>
        <taxon>Polyphaga</taxon>
        <taxon>Cucujiformia</taxon>
        <taxon>Coccinelloidea</taxon>
        <taxon>Coccinellidae</taxon>
        <taxon>Scymninae</taxon>
        <taxon>Scymnini</taxon>
        <taxon>Cryptolaemus</taxon>
    </lineage>
</organism>
<reference evidence="1 2" key="1">
    <citation type="journal article" date="2021" name="BMC Biol.">
        <title>Horizontally acquired antibacterial genes associated with adaptive radiation of ladybird beetles.</title>
        <authorList>
            <person name="Li H.S."/>
            <person name="Tang X.F."/>
            <person name="Huang Y.H."/>
            <person name="Xu Z.Y."/>
            <person name="Chen M.L."/>
            <person name="Du X.Y."/>
            <person name="Qiu B.Y."/>
            <person name="Chen P.T."/>
            <person name="Zhang W."/>
            <person name="Slipinski A."/>
            <person name="Escalona H.E."/>
            <person name="Waterhouse R.M."/>
            <person name="Zwick A."/>
            <person name="Pang H."/>
        </authorList>
    </citation>
    <scope>NUCLEOTIDE SEQUENCE [LARGE SCALE GENOMIC DNA]</scope>
    <source>
        <tissue evidence="1">Whole body of male adult</tissue>
    </source>
</reference>
<comment type="caution">
    <text evidence="1">The sequence shown here is derived from an EMBL/GenBank/DDBJ whole genome shotgun (WGS) entry which is preliminary data.</text>
</comment>
<proteinExistence type="predicted"/>
<name>A0ABD2MRF4_9CUCU</name>
<evidence type="ECO:0000313" key="2">
    <source>
        <dbReference type="Proteomes" id="UP001516400"/>
    </source>
</evidence>
<accession>A0ABD2MRF4</accession>
<dbReference type="AlphaFoldDB" id="A0ABD2MRF4"/>
<feature type="non-terminal residue" evidence="1">
    <location>
        <position position="59"/>
    </location>
</feature>
<protein>
    <submittedName>
        <fullName evidence="1">Uncharacterized protein</fullName>
    </submittedName>
</protein>
<sequence>MTADVKYPSICNFEVYAGLQPEGPFRVSNQVPEITYRNLEPLYGLGCNVSMDNWFTSVP</sequence>
<evidence type="ECO:0000313" key="1">
    <source>
        <dbReference type="EMBL" id="KAL3268790.1"/>
    </source>
</evidence>
<dbReference type="EMBL" id="JABFTP020000021">
    <property type="protein sequence ID" value="KAL3268790.1"/>
    <property type="molecule type" value="Genomic_DNA"/>
</dbReference>